<keyword evidence="10" id="KW-1185">Reference proteome</keyword>
<feature type="compositionally biased region" description="Polar residues" evidence="8">
    <location>
        <begin position="30"/>
        <end position="40"/>
    </location>
</feature>
<keyword evidence="3" id="KW-0813">Transport</keyword>
<comment type="similarity">
    <text evidence="2">Belongs to the VPS54 family.</text>
</comment>
<name>J8PQ74_SACAR</name>
<dbReference type="HOGENOM" id="CLU_324701_0_0_1"/>
<dbReference type="GO" id="GO:0019905">
    <property type="term" value="F:syntaxin binding"/>
    <property type="evidence" value="ECO:0007669"/>
    <property type="project" value="TreeGrafter"/>
</dbReference>
<comment type="subcellular location">
    <subcellularLocation>
        <location evidence="1">Golgi apparatus</location>
        <location evidence="1">trans-Golgi network</location>
    </subcellularLocation>
</comment>
<dbReference type="PANTHER" id="PTHR12965:SF0">
    <property type="entry name" value="VACUOLAR PROTEIN SORTING-ASSOCIATED PROTEIN 54"/>
    <property type="match status" value="1"/>
</dbReference>
<dbReference type="PANTHER" id="PTHR12965">
    <property type="entry name" value="VACUOLAR PROTEIN SORTING 54"/>
    <property type="match status" value="1"/>
</dbReference>
<evidence type="ECO:0000313" key="9">
    <source>
        <dbReference type="EMBL" id="EJS44305.1"/>
    </source>
</evidence>
<feature type="coiled-coil region" evidence="7">
    <location>
        <begin position="289"/>
        <end position="316"/>
    </location>
</feature>
<evidence type="ECO:0000256" key="2">
    <source>
        <dbReference type="ARBA" id="ARBA00009150"/>
    </source>
</evidence>
<evidence type="ECO:0000313" key="10">
    <source>
        <dbReference type="Proteomes" id="UP000006968"/>
    </source>
</evidence>
<feature type="region of interest" description="Disordered" evidence="8">
    <location>
        <begin position="1"/>
        <end position="40"/>
    </location>
</feature>
<dbReference type="GO" id="GO:0005829">
    <property type="term" value="C:cytosol"/>
    <property type="evidence" value="ECO:0007669"/>
    <property type="project" value="GOC"/>
</dbReference>
<evidence type="ECO:0000256" key="5">
    <source>
        <dbReference type="ARBA" id="ARBA00023034"/>
    </source>
</evidence>
<accession>J8PQ74</accession>
<reference evidence="9 10" key="1">
    <citation type="journal article" date="2013" name="BMC Genomics">
        <title>High quality de novo sequencing and assembly of the Saccharomyces arboricolus genome.</title>
        <authorList>
            <person name="Liti G."/>
            <person name="Nguyen Ba A.N."/>
            <person name="Blythe M."/>
            <person name="Mueller C.A."/>
            <person name="Bergstroem A."/>
            <person name="Cubillos F.A."/>
            <person name="Dafhnis-Calas F."/>
            <person name="Khoshraftar S."/>
            <person name="Malla S."/>
            <person name="Mehta N."/>
            <person name="Siow C.C."/>
            <person name="Warringer J."/>
            <person name="Moses A.M."/>
            <person name="Louis E.J."/>
            <person name="Nieduszynski C.A."/>
        </authorList>
    </citation>
    <scope>NUCLEOTIDE SEQUENCE [LARGE SCALE GENOMIC DNA]</scope>
    <source>
        <strain evidence="10">H-6 / AS 2.3317 / CBS 10644</strain>
    </source>
</reference>
<dbReference type="InterPro" id="IPR039745">
    <property type="entry name" value="Vps54"/>
</dbReference>
<dbReference type="GO" id="GO:0006896">
    <property type="term" value="P:Golgi to vacuole transport"/>
    <property type="evidence" value="ECO:0007669"/>
    <property type="project" value="TreeGrafter"/>
</dbReference>
<dbReference type="GO" id="GO:0042147">
    <property type="term" value="P:retrograde transport, endosome to Golgi"/>
    <property type="evidence" value="ECO:0007669"/>
    <property type="project" value="InterPro"/>
</dbReference>
<keyword evidence="5" id="KW-0333">Golgi apparatus</keyword>
<dbReference type="AlphaFoldDB" id="J8PQ74"/>
<evidence type="ECO:0000256" key="7">
    <source>
        <dbReference type="SAM" id="Coils"/>
    </source>
</evidence>
<dbReference type="Proteomes" id="UP000006968">
    <property type="component" value="Chromosome IV"/>
</dbReference>
<keyword evidence="4" id="KW-0653">Protein transport</keyword>
<evidence type="ECO:0000256" key="4">
    <source>
        <dbReference type="ARBA" id="ARBA00022927"/>
    </source>
</evidence>
<evidence type="ECO:0000256" key="8">
    <source>
        <dbReference type="SAM" id="MobiDB-lite"/>
    </source>
</evidence>
<dbReference type="GO" id="GO:0000938">
    <property type="term" value="C:GARP complex"/>
    <property type="evidence" value="ECO:0007669"/>
    <property type="project" value="InterPro"/>
</dbReference>
<dbReference type="GO" id="GO:0015031">
    <property type="term" value="P:protein transport"/>
    <property type="evidence" value="ECO:0007669"/>
    <property type="project" value="UniProtKB-KW"/>
</dbReference>
<keyword evidence="6 7" id="KW-0175">Coiled coil</keyword>
<dbReference type="EMBL" id="ALIE01000039">
    <property type="protein sequence ID" value="EJS44305.1"/>
    <property type="molecule type" value="Genomic_DNA"/>
</dbReference>
<sequence>MSINEGPQYKGQGLRKAGGRPKIIIPEGSPSKNSDAASFTLEGDTSLNDDLLSISGSVTPRARRSSRMSLDSITPRRSFDSRTVSIANSRSFGFENETHSGSMDFSPLGNNSIYEIVMNTRRKNWLNYPTVADIPQVSLSKSELGDDWKIHVKDYAQKIKGEYQIFQSTNNIRNMNQMEQLKELREEDALNRETFEENLVRNDSELIGNVPNFYFSDKFQLDNPRTFHKVLDATDLFLTKLDMKEQTQREEAFFELKDRLNDYLDIVETLLVTEISKSSHKFFHALSEVDDIQKRADNTILELNELAQNIKIIDKENIQRKILHLQMIFKRKNVEKLEQGLLQAKLVLCKTNECKSLYKEEKFDDCLELIKSVDHLIKGDDTNNEDVQNWSRSWPYKLSNLKKIPALSVTREFLTNMKIEIGGKFSLQLSNLLIHDLMSFCQSIDSKETLSRLQSGTNDKKQTIFTDKFFSEIEGLIVKLNRCEELTSAFDLYREKSIAELKSVIKIYLPTENAHPVDKDISSHDEKQSNNDSTSGSKLSRLIKEQTPAEFQSMLVNIFTHALEALRRLYGHQKLLLDISLNELASVKSPNENQHNMITQLDIRTGINEIIRIIQLRTGKIIAVRRDLNLSLRYDYFLKFYAICVLFIQECEVLSGEFLTKYLSNVLASQIKHYASAQSSRNYRNIKKKIDAEKWVPYIVDPSIQSDVNDIISSIDIDPLRWTIILDMTQGFRASDNTDGNEGKKKDQGDEASQGHRKSVVVGDKTFVASSSLLTAIETLKELMVLTINLPSLYLPTFEKLCYDVLQYYNSSAMASVTQPGNSLLKTGRNLSIMGESLDCLAEFVIIVQRFYQRLSNSSKDFEPFDSSHYTSLLAQYQASSNKIYMANAPPPPV</sequence>
<dbReference type="OrthoDB" id="10259024at2759"/>
<organism evidence="9 10">
    <name type="scientific">Saccharomyces arboricola (strain H-6 / AS 2.3317 / CBS 10644)</name>
    <name type="common">Yeast</name>
    <dbReference type="NCBI Taxonomy" id="1160507"/>
    <lineage>
        <taxon>Eukaryota</taxon>
        <taxon>Fungi</taxon>
        <taxon>Dikarya</taxon>
        <taxon>Ascomycota</taxon>
        <taxon>Saccharomycotina</taxon>
        <taxon>Saccharomycetes</taxon>
        <taxon>Saccharomycetales</taxon>
        <taxon>Saccharomycetaceae</taxon>
        <taxon>Saccharomyces</taxon>
    </lineage>
</organism>
<evidence type="ECO:0000256" key="6">
    <source>
        <dbReference type="ARBA" id="ARBA00023054"/>
    </source>
</evidence>
<protein>
    <submittedName>
        <fullName evidence="9">Vps54p</fullName>
    </submittedName>
</protein>
<proteinExistence type="inferred from homology"/>
<evidence type="ECO:0000256" key="1">
    <source>
        <dbReference type="ARBA" id="ARBA00004601"/>
    </source>
</evidence>
<evidence type="ECO:0000256" key="3">
    <source>
        <dbReference type="ARBA" id="ARBA00022448"/>
    </source>
</evidence>
<comment type="caution">
    <text evidence="9">The sequence shown here is derived from an EMBL/GenBank/DDBJ whole genome shotgun (WGS) entry which is preliminary data.</text>
</comment>
<feature type="region of interest" description="Disordered" evidence="8">
    <location>
        <begin position="735"/>
        <end position="757"/>
    </location>
</feature>
<feature type="region of interest" description="Disordered" evidence="8">
    <location>
        <begin position="517"/>
        <end position="539"/>
    </location>
</feature>
<feature type="compositionally biased region" description="Basic and acidic residues" evidence="8">
    <location>
        <begin position="517"/>
        <end position="529"/>
    </location>
</feature>
<gene>
    <name evidence="9" type="ORF">SU7_0590</name>
</gene>